<evidence type="ECO:0000313" key="3">
    <source>
        <dbReference type="Proteomes" id="UP001634394"/>
    </source>
</evidence>
<feature type="transmembrane region" description="Helical" evidence="1">
    <location>
        <begin position="127"/>
        <end position="149"/>
    </location>
</feature>
<dbReference type="Proteomes" id="UP001634394">
    <property type="component" value="Unassembled WGS sequence"/>
</dbReference>
<keyword evidence="1" id="KW-0472">Membrane</keyword>
<keyword evidence="3" id="KW-1185">Reference proteome</keyword>
<feature type="transmembrane region" description="Helical" evidence="1">
    <location>
        <begin position="52"/>
        <end position="74"/>
    </location>
</feature>
<name>A0ABD3X963_SINWO</name>
<proteinExistence type="predicted"/>
<gene>
    <name evidence="2" type="ORF">ACJMK2_028384</name>
</gene>
<keyword evidence="1" id="KW-0812">Transmembrane</keyword>
<protein>
    <submittedName>
        <fullName evidence="2">Uncharacterized protein</fullName>
    </submittedName>
</protein>
<dbReference type="AlphaFoldDB" id="A0ABD3X963"/>
<comment type="caution">
    <text evidence="2">The sequence shown here is derived from an EMBL/GenBank/DDBJ whole genome shotgun (WGS) entry which is preliminary data.</text>
</comment>
<accession>A0ABD3X963</accession>
<sequence length="206" mass="23208">MQNGKISITIISVVRAEMEMNPSSQRALPYYNTFYIFGIVVCGSVAVTIHEILFYSLFPAYIPILLLMIIVFASKCKKMDLFVIFVHFETIICTLWFLTVLPAFVLACVMSVNIDRFTYRYSYRIDVRLIAVAVISGTISCTAAAYTVAEIWKYAQHVVLRSRSGERNLDYRVVRVLQRNEASASCTDCNGMGAGEGHCDDQVLIL</sequence>
<organism evidence="2 3">
    <name type="scientific">Sinanodonta woodiana</name>
    <name type="common">Chinese pond mussel</name>
    <name type="synonym">Anodonta woodiana</name>
    <dbReference type="NCBI Taxonomy" id="1069815"/>
    <lineage>
        <taxon>Eukaryota</taxon>
        <taxon>Metazoa</taxon>
        <taxon>Spiralia</taxon>
        <taxon>Lophotrochozoa</taxon>
        <taxon>Mollusca</taxon>
        <taxon>Bivalvia</taxon>
        <taxon>Autobranchia</taxon>
        <taxon>Heteroconchia</taxon>
        <taxon>Palaeoheterodonta</taxon>
        <taxon>Unionida</taxon>
        <taxon>Unionoidea</taxon>
        <taxon>Unionidae</taxon>
        <taxon>Unioninae</taxon>
        <taxon>Sinanodonta</taxon>
    </lineage>
</organism>
<feature type="transmembrane region" description="Helical" evidence="1">
    <location>
        <begin position="81"/>
        <end position="107"/>
    </location>
</feature>
<feature type="transmembrane region" description="Helical" evidence="1">
    <location>
        <begin position="28"/>
        <end position="46"/>
    </location>
</feature>
<dbReference type="EMBL" id="JBJQND010000003">
    <property type="protein sequence ID" value="KAL3882003.1"/>
    <property type="molecule type" value="Genomic_DNA"/>
</dbReference>
<evidence type="ECO:0000256" key="1">
    <source>
        <dbReference type="SAM" id="Phobius"/>
    </source>
</evidence>
<evidence type="ECO:0000313" key="2">
    <source>
        <dbReference type="EMBL" id="KAL3882003.1"/>
    </source>
</evidence>
<keyword evidence="1" id="KW-1133">Transmembrane helix</keyword>
<reference evidence="2 3" key="1">
    <citation type="submission" date="2024-11" db="EMBL/GenBank/DDBJ databases">
        <title>Chromosome-level genome assembly of the freshwater bivalve Anodonta woodiana.</title>
        <authorList>
            <person name="Chen X."/>
        </authorList>
    </citation>
    <scope>NUCLEOTIDE SEQUENCE [LARGE SCALE GENOMIC DNA]</scope>
    <source>
        <strain evidence="2">MN2024</strain>
        <tissue evidence="2">Gills</tissue>
    </source>
</reference>